<proteinExistence type="predicted"/>
<evidence type="ECO:0000259" key="4">
    <source>
        <dbReference type="Pfam" id="PF24981"/>
    </source>
</evidence>
<accession>A0AAD1X6H7</accession>
<dbReference type="Pfam" id="PF24981">
    <property type="entry name" value="Beta-prop_ATRN-LZTR1"/>
    <property type="match status" value="1"/>
</dbReference>
<evidence type="ECO:0000256" key="2">
    <source>
        <dbReference type="ARBA" id="ARBA00022737"/>
    </source>
</evidence>
<name>A0AAD1X6H7_EUPCR</name>
<gene>
    <name evidence="5" type="ORF">ECRASSUSDP1_LOCUS6313</name>
</gene>
<evidence type="ECO:0000313" key="6">
    <source>
        <dbReference type="Proteomes" id="UP001295684"/>
    </source>
</evidence>
<dbReference type="InterPro" id="IPR056737">
    <property type="entry name" value="Beta-prop_ATRN-MKLN-like"/>
</dbReference>
<dbReference type="InterPro" id="IPR006652">
    <property type="entry name" value="Kelch_1"/>
</dbReference>
<dbReference type="EMBL" id="CAMPGE010006119">
    <property type="protein sequence ID" value="CAI2364963.1"/>
    <property type="molecule type" value="Genomic_DNA"/>
</dbReference>
<organism evidence="5 6">
    <name type="scientific">Euplotes crassus</name>
    <dbReference type="NCBI Taxonomy" id="5936"/>
    <lineage>
        <taxon>Eukaryota</taxon>
        <taxon>Sar</taxon>
        <taxon>Alveolata</taxon>
        <taxon>Ciliophora</taxon>
        <taxon>Intramacronucleata</taxon>
        <taxon>Spirotrichea</taxon>
        <taxon>Hypotrichia</taxon>
        <taxon>Euplotida</taxon>
        <taxon>Euplotidae</taxon>
        <taxon>Moneuplotes</taxon>
    </lineage>
</organism>
<dbReference type="Proteomes" id="UP001295684">
    <property type="component" value="Unassembled WGS sequence"/>
</dbReference>
<dbReference type="InterPro" id="IPR015915">
    <property type="entry name" value="Kelch-typ_b-propeller"/>
</dbReference>
<comment type="caution">
    <text evidence="5">The sequence shown here is derived from an EMBL/GenBank/DDBJ whole genome shotgun (WGS) entry which is preliminary data.</text>
</comment>
<feature type="compositionally biased region" description="Pro residues" evidence="3">
    <location>
        <begin position="127"/>
        <end position="171"/>
    </location>
</feature>
<dbReference type="Gene3D" id="2.120.10.80">
    <property type="entry name" value="Kelch-type beta propeller"/>
    <property type="match status" value="1"/>
</dbReference>
<keyword evidence="6" id="KW-1185">Reference proteome</keyword>
<evidence type="ECO:0000313" key="5">
    <source>
        <dbReference type="EMBL" id="CAI2364963.1"/>
    </source>
</evidence>
<feature type="domain" description="Attractin/MKLN-like beta-propeller" evidence="4">
    <location>
        <begin position="297"/>
        <end position="470"/>
    </location>
</feature>
<evidence type="ECO:0000256" key="1">
    <source>
        <dbReference type="ARBA" id="ARBA00022441"/>
    </source>
</evidence>
<feature type="compositionally biased region" description="Polar residues" evidence="3">
    <location>
        <begin position="176"/>
        <end position="188"/>
    </location>
</feature>
<sequence>MSDSDDFEIETGVFTGNAISKEEKKEILSGKPGKKSVGKVEKKKSSSAMPAGKNPGPPPGMNPGPPPGANSGPPPGANPGPPPGANPGPPPGVNPGPPPGANPGPPPGADPGPPNLTRDPPSKVNSGPPPGVNPGPPPGVNPGPPPGVNPGPPSGSNPGPPPGSNQSPPPDVDSGFSVSPSAEYSEVSQPEEEIPIPPYEKSNSYFLMKPFSLIINESGIITHLKNNSEVYSYSAACPLYGEESEGFNFLITGGFYSEVELTEEDEDPSQPPEINYFYGTSRTFRSRILTEGSLDFKRSINMQKQRYCHCIINAWDGVSNHIFAIGGQYNLNIHNSMEYYDIGQKKWILAENMNSPRTMFSVTHIHDYIYAFGGFTDSQYNFVEHNMERYSISNDTWEVLEIENKFGFLGGSVINRTREGQILILGGINPASPNPEHKEHKLHLYTPEDNSLVELNARGLEMQTPKFFTSNGTIFNCLGGSSSFRFLEYNLQYDSWGVKASEADQQKFLAQLNSLEVLEGASIYQLLATSTVISHQSFY</sequence>
<evidence type="ECO:0000256" key="3">
    <source>
        <dbReference type="SAM" id="MobiDB-lite"/>
    </source>
</evidence>
<dbReference type="PANTHER" id="PTHR45632:SF3">
    <property type="entry name" value="KELCH-LIKE PROTEIN 32"/>
    <property type="match status" value="1"/>
</dbReference>
<dbReference type="SMART" id="SM00612">
    <property type="entry name" value="Kelch"/>
    <property type="match status" value="2"/>
</dbReference>
<dbReference type="PANTHER" id="PTHR45632">
    <property type="entry name" value="LD33804P"/>
    <property type="match status" value="1"/>
</dbReference>
<reference evidence="5" key="1">
    <citation type="submission" date="2023-07" db="EMBL/GenBank/DDBJ databases">
        <authorList>
            <consortium name="AG Swart"/>
            <person name="Singh M."/>
            <person name="Singh A."/>
            <person name="Seah K."/>
            <person name="Emmerich C."/>
        </authorList>
    </citation>
    <scope>NUCLEOTIDE SEQUENCE</scope>
    <source>
        <strain evidence="5">DP1</strain>
    </source>
</reference>
<dbReference type="SUPFAM" id="SSF117281">
    <property type="entry name" value="Kelch motif"/>
    <property type="match status" value="1"/>
</dbReference>
<keyword evidence="1" id="KW-0880">Kelch repeat</keyword>
<protein>
    <recommendedName>
        <fullName evidence="4">Attractin/MKLN-like beta-propeller domain-containing protein</fullName>
    </recommendedName>
</protein>
<feature type="region of interest" description="Disordered" evidence="3">
    <location>
        <begin position="1"/>
        <end position="198"/>
    </location>
</feature>
<feature type="compositionally biased region" description="Pro residues" evidence="3">
    <location>
        <begin position="55"/>
        <end position="114"/>
    </location>
</feature>
<dbReference type="AlphaFoldDB" id="A0AAD1X6H7"/>
<keyword evidence="2" id="KW-0677">Repeat</keyword>